<comment type="caution">
    <text evidence="2">The sequence shown here is derived from an EMBL/GenBank/DDBJ whole genome shotgun (WGS) entry which is preliminary data.</text>
</comment>
<reference evidence="2 3" key="1">
    <citation type="submission" date="2023-01" db="EMBL/GenBank/DDBJ databases">
        <title>Analysis of 21 Apiospora genomes using comparative genomics revels a genus with tremendous synthesis potential of carbohydrate active enzymes and secondary metabolites.</title>
        <authorList>
            <person name="Sorensen T."/>
        </authorList>
    </citation>
    <scope>NUCLEOTIDE SEQUENCE [LARGE SCALE GENOMIC DNA]</scope>
    <source>
        <strain evidence="2 3">CBS 20057</strain>
    </source>
</reference>
<keyword evidence="3" id="KW-1185">Reference proteome</keyword>
<dbReference type="EMBL" id="JAQQWI010000007">
    <property type="protein sequence ID" value="KAK8029192.1"/>
    <property type="molecule type" value="Genomic_DNA"/>
</dbReference>
<gene>
    <name evidence="2" type="ORF">PG991_006248</name>
</gene>
<name>A0ABR1SBJ0_9PEZI</name>
<accession>A0ABR1SBJ0</accession>
<evidence type="ECO:0000256" key="1">
    <source>
        <dbReference type="SAM" id="MobiDB-lite"/>
    </source>
</evidence>
<proteinExistence type="predicted"/>
<evidence type="ECO:0000313" key="3">
    <source>
        <dbReference type="Proteomes" id="UP001396898"/>
    </source>
</evidence>
<protein>
    <submittedName>
        <fullName evidence="2">Uncharacterized protein</fullName>
    </submittedName>
</protein>
<dbReference type="Proteomes" id="UP001396898">
    <property type="component" value="Unassembled WGS sequence"/>
</dbReference>
<feature type="region of interest" description="Disordered" evidence="1">
    <location>
        <begin position="38"/>
        <end position="61"/>
    </location>
</feature>
<sequence>MLKAPTLYFDWLFAFERLSYRTRALDIEWEKMAVEQTETWRKEGEEEEQDKEKKKRKKKNELKRELGDLADEYSWRMACLIHIRDEIHQTM</sequence>
<organism evidence="2 3">
    <name type="scientific">Apiospora marii</name>
    <dbReference type="NCBI Taxonomy" id="335849"/>
    <lineage>
        <taxon>Eukaryota</taxon>
        <taxon>Fungi</taxon>
        <taxon>Dikarya</taxon>
        <taxon>Ascomycota</taxon>
        <taxon>Pezizomycotina</taxon>
        <taxon>Sordariomycetes</taxon>
        <taxon>Xylariomycetidae</taxon>
        <taxon>Amphisphaeriales</taxon>
        <taxon>Apiosporaceae</taxon>
        <taxon>Apiospora</taxon>
    </lineage>
</organism>
<evidence type="ECO:0000313" key="2">
    <source>
        <dbReference type="EMBL" id="KAK8029192.1"/>
    </source>
</evidence>